<evidence type="ECO:0000256" key="9">
    <source>
        <dbReference type="SAM" id="MobiDB-lite"/>
    </source>
</evidence>
<keyword evidence="13" id="KW-1185">Reference proteome</keyword>
<keyword evidence="6 12" id="KW-0418">Kinase</keyword>
<dbReference type="PANTHER" id="PTHR24421:SF10">
    <property type="entry name" value="NITRATE_NITRITE SENSOR PROTEIN NARQ"/>
    <property type="match status" value="1"/>
</dbReference>
<evidence type="ECO:0000256" key="8">
    <source>
        <dbReference type="ARBA" id="ARBA00023012"/>
    </source>
</evidence>
<evidence type="ECO:0000256" key="1">
    <source>
        <dbReference type="ARBA" id="ARBA00000085"/>
    </source>
</evidence>
<comment type="caution">
    <text evidence="12">The sequence shown here is derived from an EMBL/GenBank/DDBJ whole genome shotgun (WGS) entry which is preliminary data.</text>
</comment>
<feature type="domain" description="Signal transduction histidine kinase subgroup 3 dimerisation and phosphoacceptor" evidence="11">
    <location>
        <begin position="184"/>
        <end position="255"/>
    </location>
</feature>
<feature type="transmembrane region" description="Helical" evidence="10">
    <location>
        <begin position="101"/>
        <end position="119"/>
    </location>
</feature>
<proteinExistence type="predicted"/>
<evidence type="ECO:0000256" key="2">
    <source>
        <dbReference type="ARBA" id="ARBA00012438"/>
    </source>
</evidence>
<evidence type="ECO:0000256" key="4">
    <source>
        <dbReference type="ARBA" id="ARBA00022679"/>
    </source>
</evidence>
<dbReference type="Gene3D" id="3.30.565.10">
    <property type="entry name" value="Histidine kinase-like ATPase, C-terminal domain"/>
    <property type="match status" value="1"/>
</dbReference>
<keyword evidence="4" id="KW-0808">Transferase</keyword>
<evidence type="ECO:0000256" key="7">
    <source>
        <dbReference type="ARBA" id="ARBA00022840"/>
    </source>
</evidence>
<dbReference type="SUPFAM" id="SSF55874">
    <property type="entry name" value="ATPase domain of HSP90 chaperone/DNA topoisomerase II/histidine kinase"/>
    <property type="match status" value="1"/>
</dbReference>
<dbReference type="EC" id="2.7.13.3" evidence="2"/>
<gene>
    <name evidence="12" type="ORF">GYA93_20320</name>
</gene>
<keyword evidence="7" id="KW-0067">ATP-binding</keyword>
<accession>A0A7K3LUD2</accession>
<evidence type="ECO:0000256" key="3">
    <source>
        <dbReference type="ARBA" id="ARBA00022553"/>
    </source>
</evidence>
<organism evidence="12 13">
    <name type="scientific">Gordonia desulfuricans</name>
    <dbReference type="NCBI Taxonomy" id="89051"/>
    <lineage>
        <taxon>Bacteria</taxon>
        <taxon>Bacillati</taxon>
        <taxon>Actinomycetota</taxon>
        <taxon>Actinomycetes</taxon>
        <taxon>Mycobacteriales</taxon>
        <taxon>Gordoniaceae</taxon>
        <taxon>Gordonia</taxon>
    </lineage>
</organism>
<dbReference type="GO" id="GO:0016020">
    <property type="term" value="C:membrane"/>
    <property type="evidence" value="ECO:0007669"/>
    <property type="project" value="InterPro"/>
</dbReference>
<dbReference type="GO" id="GO:0046983">
    <property type="term" value="F:protein dimerization activity"/>
    <property type="evidence" value="ECO:0007669"/>
    <property type="project" value="InterPro"/>
</dbReference>
<dbReference type="InterPro" id="IPR011712">
    <property type="entry name" value="Sig_transdc_His_kin_sub3_dim/P"/>
</dbReference>
<keyword evidence="5" id="KW-0547">Nucleotide-binding</keyword>
<dbReference type="Gene3D" id="1.20.5.1930">
    <property type="match status" value="1"/>
</dbReference>
<evidence type="ECO:0000313" key="12">
    <source>
        <dbReference type="EMBL" id="NDK91895.1"/>
    </source>
</evidence>
<dbReference type="GO" id="GO:0000155">
    <property type="term" value="F:phosphorelay sensor kinase activity"/>
    <property type="evidence" value="ECO:0007669"/>
    <property type="project" value="InterPro"/>
</dbReference>
<dbReference type="InterPro" id="IPR050482">
    <property type="entry name" value="Sensor_HK_TwoCompSys"/>
</dbReference>
<dbReference type="PANTHER" id="PTHR24421">
    <property type="entry name" value="NITRATE/NITRITE SENSOR PROTEIN NARX-RELATED"/>
    <property type="match status" value="1"/>
</dbReference>
<dbReference type="InterPro" id="IPR036890">
    <property type="entry name" value="HATPase_C_sf"/>
</dbReference>
<sequence length="446" mass="47229">MRWLMDRYRTWFTHAGYEYPPVYMLISDCGLLFFVVFAAVQRVISGVTGIDWLFVALAVGSSLVAVIGAVVACTKPHVWMLPLLLIGTVAFFWLVPTHGDVAPLVLVLGAAMSAGVSSLRSGAVYTLLYTAAAVIGTVLGVVEQGWVFILMVGFGGAVGHLLQKQLHLLEVERRERGRQVALDRAAIAGEVHDVVAHSLAIVLLNVTAARRALQDAGPADPADIADALDALRDAEQQGRAAMTDVRTTIDLLRNESAPTTAQPGLGDLDELVDGFRRAGSTVSFCHRPPLTALSSATELAVFRVVQESLSNAAKHAPGHPVHVVVEPDAERGYVVAVRNPVSPGTRRSAGGYGLAGMAARVENLNGRVRTDISGGMWHVVAEFDTDGTHGCPRIAALRDAVTGESDDDAPTSTDAPERGAGVVDDPAADAHPTRRDPAHLTSRSGT</sequence>
<feature type="region of interest" description="Disordered" evidence="9">
    <location>
        <begin position="401"/>
        <end position="446"/>
    </location>
</feature>
<evidence type="ECO:0000259" key="11">
    <source>
        <dbReference type="Pfam" id="PF07730"/>
    </source>
</evidence>
<evidence type="ECO:0000256" key="10">
    <source>
        <dbReference type="SAM" id="Phobius"/>
    </source>
</evidence>
<keyword evidence="10" id="KW-0472">Membrane</keyword>
<keyword evidence="8" id="KW-0902">Two-component regulatory system</keyword>
<reference evidence="12 13" key="1">
    <citation type="submission" date="2020-01" db="EMBL/GenBank/DDBJ databases">
        <title>Investigation of new actinobacteria for the biodesulphurisation of diesel fuel.</title>
        <authorList>
            <person name="Athi Narayanan S.M."/>
        </authorList>
    </citation>
    <scope>NUCLEOTIDE SEQUENCE [LARGE SCALE GENOMIC DNA]</scope>
    <source>
        <strain evidence="12 13">213E</strain>
    </source>
</reference>
<evidence type="ECO:0000256" key="6">
    <source>
        <dbReference type="ARBA" id="ARBA00022777"/>
    </source>
</evidence>
<evidence type="ECO:0000313" key="13">
    <source>
        <dbReference type="Proteomes" id="UP000466307"/>
    </source>
</evidence>
<protein>
    <recommendedName>
        <fullName evidence="2">histidine kinase</fullName>
        <ecNumber evidence="2">2.7.13.3</ecNumber>
    </recommendedName>
</protein>
<dbReference type="RefSeq" id="WP_059036897.1">
    <property type="nucleotide sequence ID" value="NZ_JAADZU010000088.1"/>
</dbReference>
<feature type="transmembrane region" description="Helical" evidence="10">
    <location>
        <begin position="78"/>
        <end position="95"/>
    </location>
</feature>
<feature type="transmembrane region" description="Helical" evidence="10">
    <location>
        <begin position="52"/>
        <end position="71"/>
    </location>
</feature>
<dbReference type="AlphaFoldDB" id="A0A7K3LUD2"/>
<dbReference type="EMBL" id="JAADZU010000088">
    <property type="protein sequence ID" value="NDK91895.1"/>
    <property type="molecule type" value="Genomic_DNA"/>
</dbReference>
<dbReference type="GO" id="GO:0005524">
    <property type="term" value="F:ATP binding"/>
    <property type="evidence" value="ECO:0007669"/>
    <property type="project" value="UniProtKB-KW"/>
</dbReference>
<keyword evidence="3" id="KW-0597">Phosphoprotein</keyword>
<feature type="transmembrane region" description="Helical" evidence="10">
    <location>
        <begin position="124"/>
        <end position="142"/>
    </location>
</feature>
<dbReference type="Pfam" id="PF07730">
    <property type="entry name" value="HisKA_3"/>
    <property type="match status" value="1"/>
</dbReference>
<name>A0A7K3LUD2_9ACTN</name>
<keyword evidence="10" id="KW-1133">Transmembrane helix</keyword>
<dbReference type="Proteomes" id="UP000466307">
    <property type="component" value="Unassembled WGS sequence"/>
</dbReference>
<feature type="transmembrane region" description="Helical" evidence="10">
    <location>
        <begin position="21"/>
        <end position="40"/>
    </location>
</feature>
<comment type="catalytic activity">
    <reaction evidence="1">
        <text>ATP + protein L-histidine = ADP + protein N-phospho-L-histidine.</text>
        <dbReference type="EC" id="2.7.13.3"/>
    </reaction>
</comment>
<dbReference type="CDD" id="cd16917">
    <property type="entry name" value="HATPase_UhpB-NarQ-NarX-like"/>
    <property type="match status" value="1"/>
</dbReference>
<evidence type="ECO:0000256" key="5">
    <source>
        <dbReference type="ARBA" id="ARBA00022741"/>
    </source>
</evidence>
<keyword evidence="10" id="KW-0812">Transmembrane</keyword>